<sequence length="252" mass="29314">MCTQAVKRVNDTWYLMKTRDPVSWMRYEDEIALFDKPQDKYRKLIIQNPVPYEDGYYGGINDQGVAFISTFVRTSEDQVSYIRKPYIRLVLDAENVEEAIKIIQSFNPKIGGNMFVADPDKCFGLEATAREYFVEEIRDWGVKANHFIKLPDVNLNFASDPEFKEWSETHYQRASELAGDITCLDDCQRLLSDRENSEKKMAICTTPEEDKVYTYSAFIFDTKNKLVRYAQGCPSLVGFKEYSFTKLPDKKK</sequence>
<dbReference type="InterPro" id="IPR005079">
    <property type="entry name" value="Peptidase_C45_hydrolase"/>
</dbReference>
<dbReference type="Gene3D" id="3.60.60.10">
    <property type="entry name" value="Penicillin V Acylase, Chain A"/>
    <property type="match status" value="1"/>
</dbReference>
<dbReference type="Proteomes" id="UP000176191">
    <property type="component" value="Unassembled WGS sequence"/>
</dbReference>
<feature type="domain" description="Peptidase C45 hydrolase" evidence="1">
    <location>
        <begin position="10"/>
        <end position="232"/>
    </location>
</feature>
<comment type="caution">
    <text evidence="2">The sequence shown here is derived from an EMBL/GenBank/DDBJ whole genome shotgun (WGS) entry which is preliminary data.</text>
</comment>
<protein>
    <recommendedName>
        <fullName evidence="1">Peptidase C45 hydrolase domain-containing protein</fullName>
    </recommendedName>
</protein>
<evidence type="ECO:0000313" key="2">
    <source>
        <dbReference type="EMBL" id="OGD74117.1"/>
    </source>
</evidence>
<dbReference type="PANTHER" id="PTHR34180:SF1">
    <property type="entry name" value="BETA-ALANYL-DOPAMINE_CARCININE HYDROLASE"/>
    <property type="match status" value="1"/>
</dbReference>
<accession>A0A1F5F377</accession>
<organism evidence="2 3">
    <name type="scientific">Candidatus Collierbacteria bacterium RIFOXYA2_FULL_46_10</name>
    <dbReference type="NCBI Taxonomy" id="1817726"/>
    <lineage>
        <taxon>Bacteria</taxon>
        <taxon>Candidatus Collieribacteriota</taxon>
    </lineage>
</organism>
<name>A0A1F5F377_9BACT</name>
<dbReference type="PANTHER" id="PTHR34180">
    <property type="entry name" value="PEPTIDASE C45"/>
    <property type="match status" value="1"/>
</dbReference>
<proteinExistence type="predicted"/>
<evidence type="ECO:0000313" key="3">
    <source>
        <dbReference type="Proteomes" id="UP000176191"/>
    </source>
</evidence>
<gene>
    <name evidence="2" type="ORF">A2228_03045</name>
</gene>
<dbReference type="Pfam" id="PF03417">
    <property type="entry name" value="AAT"/>
    <property type="match status" value="1"/>
</dbReference>
<dbReference type="AlphaFoldDB" id="A0A1F5F377"/>
<reference evidence="2 3" key="1">
    <citation type="journal article" date="2016" name="Nat. Commun.">
        <title>Thousands of microbial genomes shed light on interconnected biogeochemical processes in an aquifer system.</title>
        <authorList>
            <person name="Anantharaman K."/>
            <person name="Brown C.T."/>
            <person name="Hug L.A."/>
            <person name="Sharon I."/>
            <person name="Castelle C.J."/>
            <person name="Probst A.J."/>
            <person name="Thomas B.C."/>
            <person name="Singh A."/>
            <person name="Wilkins M.J."/>
            <person name="Karaoz U."/>
            <person name="Brodie E.L."/>
            <person name="Williams K.H."/>
            <person name="Hubbard S.S."/>
            <person name="Banfield J.F."/>
        </authorList>
    </citation>
    <scope>NUCLEOTIDE SEQUENCE [LARGE SCALE GENOMIC DNA]</scope>
</reference>
<dbReference type="EMBL" id="MFAK01000040">
    <property type="protein sequence ID" value="OGD74117.1"/>
    <property type="molecule type" value="Genomic_DNA"/>
</dbReference>
<evidence type="ECO:0000259" key="1">
    <source>
        <dbReference type="Pfam" id="PF03417"/>
    </source>
</evidence>
<dbReference type="InterPro" id="IPR047801">
    <property type="entry name" value="Peptidase_C45"/>
</dbReference>